<dbReference type="InterPro" id="IPR011333">
    <property type="entry name" value="SKP1/BTB/POZ_sf"/>
</dbReference>
<proteinExistence type="predicted"/>
<protein>
    <recommendedName>
        <fullName evidence="1">BTB domain-containing protein</fullName>
    </recommendedName>
</protein>
<dbReference type="Proteomes" id="UP000275078">
    <property type="component" value="Unassembled WGS sequence"/>
</dbReference>
<feature type="domain" description="BTB" evidence="1">
    <location>
        <begin position="58"/>
        <end position="130"/>
    </location>
</feature>
<dbReference type="SUPFAM" id="SSF54695">
    <property type="entry name" value="POZ domain"/>
    <property type="match status" value="1"/>
</dbReference>
<dbReference type="InterPro" id="IPR000210">
    <property type="entry name" value="BTB/POZ_dom"/>
</dbReference>
<sequence length="227" mass="25700">MPEPFTMEELRRIARAKFTVPTNTSAEGAMVCRQFAKIVQSPTIRVIVGKSSAKASESEGQEQLSQRTYVLHIDRLKEVSGYFEGLFNFNGKETNDAEIRLEDGFDELEDFDAFDAFVQFLYTGSYFGPHLGDLDFQVVLSARVWSLADRLMANELKAIAKAKLEERFTLDTSDEDNRVAVPHLISIVHGIYGGSIRPSKHDCYLFCYEAFRLQTRSSVPRPVEGLR</sequence>
<dbReference type="AlphaFoldDB" id="A0A3N4I2I1"/>
<name>A0A3N4I2I1_ASCIM</name>
<gene>
    <name evidence="2" type="ORF">BJ508DRAFT_309212</name>
</gene>
<evidence type="ECO:0000313" key="2">
    <source>
        <dbReference type="EMBL" id="RPA78431.1"/>
    </source>
</evidence>
<reference evidence="2 3" key="1">
    <citation type="journal article" date="2018" name="Nat. Ecol. Evol.">
        <title>Pezizomycetes genomes reveal the molecular basis of ectomycorrhizal truffle lifestyle.</title>
        <authorList>
            <person name="Murat C."/>
            <person name="Payen T."/>
            <person name="Noel B."/>
            <person name="Kuo A."/>
            <person name="Morin E."/>
            <person name="Chen J."/>
            <person name="Kohler A."/>
            <person name="Krizsan K."/>
            <person name="Balestrini R."/>
            <person name="Da Silva C."/>
            <person name="Montanini B."/>
            <person name="Hainaut M."/>
            <person name="Levati E."/>
            <person name="Barry K.W."/>
            <person name="Belfiori B."/>
            <person name="Cichocki N."/>
            <person name="Clum A."/>
            <person name="Dockter R.B."/>
            <person name="Fauchery L."/>
            <person name="Guy J."/>
            <person name="Iotti M."/>
            <person name="Le Tacon F."/>
            <person name="Lindquist E.A."/>
            <person name="Lipzen A."/>
            <person name="Malagnac F."/>
            <person name="Mello A."/>
            <person name="Molinier V."/>
            <person name="Miyauchi S."/>
            <person name="Poulain J."/>
            <person name="Riccioni C."/>
            <person name="Rubini A."/>
            <person name="Sitrit Y."/>
            <person name="Splivallo R."/>
            <person name="Traeger S."/>
            <person name="Wang M."/>
            <person name="Zifcakova L."/>
            <person name="Wipf D."/>
            <person name="Zambonelli A."/>
            <person name="Paolocci F."/>
            <person name="Nowrousian M."/>
            <person name="Ottonello S."/>
            <person name="Baldrian P."/>
            <person name="Spatafora J.W."/>
            <person name="Henrissat B."/>
            <person name="Nagy L.G."/>
            <person name="Aury J.M."/>
            <person name="Wincker P."/>
            <person name="Grigoriev I.V."/>
            <person name="Bonfante P."/>
            <person name="Martin F.M."/>
        </authorList>
    </citation>
    <scope>NUCLEOTIDE SEQUENCE [LARGE SCALE GENOMIC DNA]</scope>
    <source>
        <strain evidence="2 3">RN42</strain>
    </source>
</reference>
<evidence type="ECO:0000313" key="3">
    <source>
        <dbReference type="Proteomes" id="UP000275078"/>
    </source>
</evidence>
<keyword evidence="3" id="KW-1185">Reference proteome</keyword>
<dbReference type="EMBL" id="ML119711">
    <property type="protein sequence ID" value="RPA78431.1"/>
    <property type="molecule type" value="Genomic_DNA"/>
</dbReference>
<dbReference type="PROSITE" id="PS50097">
    <property type="entry name" value="BTB"/>
    <property type="match status" value="1"/>
</dbReference>
<dbReference type="OrthoDB" id="6359816at2759"/>
<evidence type="ECO:0000259" key="1">
    <source>
        <dbReference type="PROSITE" id="PS50097"/>
    </source>
</evidence>
<dbReference type="PANTHER" id="PTHR47843">
    <property type="entry name" value="BTB DOMAIN-CONTAINING PROTEIN-RELATED"/>
    <property type="match status" value="1"/>
</dbReference>
<dbReference type="Gene3D" id="3.30.710.10">
    <property type="entry name" value="Potassium Channel Kv1.1, Chain A"/>
    <property type="match status" value="1"/>
</dbReference>
<organism evidence="2 3">
    <name type="scientific">Ascobolus immersus RN42</name>
    <dbReference type="NCBI Taxonomy" id="1160509"/>
    <lineage>
        <taxon>Eukaryota</taxon>
        <taxon>Fungi</taxon>
        <taxon>Dikarya</taxon>
        <taxon>Ascomycota</taxon>
        <taxon>Pezizomycotina</taxon>
        <taxon>Pezizomycetes</taxon>
        <taxon>Pezizales</taxon>
        <taxon>Ascobolaceae</taxon>
        <taxon>Ascobolus</taxon>
    </lineage>
</organism>
<accession>A0A3N4I2I1</accession>
<dbReference type="CDD" id="cd18186">
    <property type="entry name" value="BTB_POZ_ZBTB_KLHL-like"/>
    <property type="match status" value="1"/>
</dbReference>
<dbReference type="PANTHER" id="PTHR47843:SF3">
    <property type="entry name" value="BTB DOMAIN-CONTAINING PROTEIN"/>
    <property type="match status" value="1"/>
</dbReference>